<dbReference type="InterPro" id="IPR024616">
    <property type="entry name" value="Pherophorin"/>
</dbReference>
<dbReference type="OrthoDB" id="525651at2759"/>
<evidence type="ECO:0000259" key="1">
    <source>
        <dbReference type="Pfam" id="PF12499"/>
    </source>
</evidence>
<dbReference type="EMBL" id="BNCP01000076">
    <property type="protein sequence ID" value="GIL92354.1"/>
    <property type="molecule type" value="Genomic_DNA"/>
</dbReference>
<accession>A0A8J4FZ03</accession>
<dbReference type="AlphaFoldDB" id="A0A8J4FZ03"/>
<name>A0A8J4FZ03_9CHLO</name>
<dbReference type="Proteomes" id="UP000747110">
    <property type="component" value="Unassembled WGS sequence"/>
</dbReference>
<feature type="non-terminal residue" evidence="2">
    <location>
        <position position="292"/>
    </location>
</feature>
<dbReference type="Pfam" id="PF12499">
    <property type="entry name" value="DUF3707"/>
    <property type="match status" value="1"/>
</dbReference>
<sequence>VEQLFPFPQFTFSSEVCALVMNHVSSNLNLIVNALNVTMEKKFTVDPGLCTPTSITICGMFADQLTVVNNTALIDLFGQVAIHVPSQLTELICPLVTDARILTPVIPENCFDVSAALDCKHEPEPFPSCKCDKTKATTPYYTQMYISKEPGRKNGTTLYCFTVDLVPDWALHPMSACGSSERLEKAEIYADEVWRRNITGIRVRTNGGAPRWISPTWGTSGTNSMRVTPLRWDYTAAVGGEFCIELNIPLDSFCLGVRSCSVSLFNESKKCCSTYATALPYLPDFHFILPHS</sequence>
<gene>
    <name evidence="2" type="ORF">Vretifemale_19878</name>
</gene>
<reference evidence="2" key="1">
    <citation type="journal article" date="2021" name="Proc. Natl. Acad. Sci. U.S.A.">
        <title>Three genomes in the algal genus Volvox reveal the fate of a haploid sex-determining region after a transition to homothallism.</title>
        <authorList>
            <person name="Yamamoto K."/>
            <person name="Hamaji T."/>
            <person name="Kawai-Toyooka H."/>
            <person name="Matsuzaki R."/>
            <person name="Takahashi F."/>
            <person name="Nishimura Y."/>
            <person name="Kawachi M."/>
            <person name="Noguchi H."/>
            <person name="Minakuchi Y."/>
            <person name="Umen J.G."/>
            <person name="Toyoda A."/>
            <person name="Nozaki H."/>
        </authorList>
    </citation>
    <scope>NUCLEOTIDE SEQUENCE</scope>
    <source>
        <strain evidence="2">NIES-3786</strain>
    </source>
</reference>
<keyword evidence="3" id="KW-1185">Reference proteome</keyword>
<evidence type="ECO:0000313" key="2">
    <source>
        <dbReference type="EMBL" id="GIL92354.1"/>
    </source>
</evidence>
<evidence type="ECO:0000313" key="3">
    <source>
        <dbReference type="Proteomes" id="UP000747110"/>
    </source>
</evidence>
<organism evidence="2 3">
    <name type="scientific">Volvox reticuliferus</name>
    <dbReference type="NCBI Taxonomy" id="1737510"/>
    <lineage>
        <taxon>Eukaryota</taxon>
        <taxon>Viridiplantae</taxon>
        <taxon>Chlorophyta</taxon>
        <taxon>core chlorophytes</taxon>
        <taxon>Chlorophyceae</taxon>
        <taxon>CS clade</taxon>
        <taxon>Chlamydomonadales</taxon>
        <taxon>Volvocaceae</taxon>
        <taxon>Volvox</taxon>
    </lineage>
</organism>
<proteinExistence type="predicted"/>
<feature type="domain" description="Pherophorin" evidence="1">
    <location>
        <begin position="126"/>
        <end position="272"/>
    </location>
</feature>
<comment type="caution">
    <text evidence="2">The sequence shown here is derived from an EMBL/GenBank/DDBJ whole genome shotgun (WGS) entry which is preliminary data.</text>
</comment>
<protein>
    <recommendedName>
        <fullName evidence="1">Pherophorin domain-containing protein</fullName>
    </recommendedName>
</protein>